<dbReference type="Pfam" id="PF09174">
    <property type="entry name" value="Maf1"/>
    <property type="match status" value="1"/>
</dbReference>
<reference evidence="4 5" key="1">
    <citation type="submission" date="2019-07" db="EMBL/GenBank/DDBJ databases">
        <authorList>
            <person name="Jastrzebski P J."/>
            <person name="Paukszto L."/>
            <person name="Jastrzebski P J."/>
        </authorList>
    </citation>
    <scope>NUCLEOTIDE SEQUENCE [LARGE SCALE GENOMIC DNA]</scope>
    <source>
        <strain evidence="4 5">WMS-il1</strain>
    </source>
</reference>
<evidence type="ECO:0000256" key="3">
    <source>
        <dbReference type="SAM" id="MobiDB-lite"/>
    </source>
</evidence>
<dbReference type="GO" id="GO:0000994">
    <property type="term" value="F:RNA polymerase III core binding"/>
    <property type="evidence" value="ECO:0007669"/>
    <property type="project" value="TreeGrafter"/>
</dbReference>
<evidence type="ECO:0000256" key="2">
    <source>
        <dbReference type="ARBA" id="ARBA00020829"/>
    </source>
</evidence>
<evidence type="ECO:0000313" key="5">
    <source>
        <dbReference type="Proteomes" id="UP000321570"/>
    </source>
</evidence>
<dbReference type="AlphaFoldDB" id="A0A564ZDF9"/>
<dbReference type="InterPro" id="IPR015257">
    <property type="entry name" value="Maf1"/>
</dbReference>
<accession>A0A564ZDF9</accession>
<keyword evidence="5" id="KW-1185">Reference proteome</keyword>
<comment type="similarity">
    <text evidence="1">Belongs to the MAF1 family.</text>
</comment>
<gene>
    <name evidence="4" type="ORF">WMSIL1_LOCUS14514</name>
</gene>
<evidence type="ECO:0000256" key="1">
    <source>
        <dbReference type="ARBA" id="ARBA00006231"/>
    </source>
</evidence>
<dbReference type="PANTHER" id="PTHR22504">
    <property type="entry name" value="REPRESSOR OF RNA POLYMERASE III TRANSCRIPTION MAF1"/>
    <property type="match status" value="1"/>
</dbReference>
<dbReference type="EMBL" id="CABIJS010000708">
    <property type="protein sequence ID" value="VUZ56888.1"/>
    <property type="molecule type" value="Genomic_DNA"/>
</dbReference>
<feature type="compositionally biased region" description="Polar residues" evidence="3">
    <location>
        <begin position="98"/>
        <end position="113"/>
    </location>
</feature>
<dbReference type="GO" id="GO:0016480">
    <property type="term" value="P:negative regulation of transcription by RNA polymerase III"/>
    <property type="evidence" value="ECO:0007669"/>
    <property type="project" value="InterPro"/>
</dbReference>
<feature type="region of interest" description="Disordered" evidence="3">
    <location>
        <begin position="96"/>
        <end position="122"/>
    </location>
</feature>
<dbReference type="Gene3D" id="3.40.1000.50">
    <property type="entry name" value="Repressor of RNA polymerase III transcription Maf1"/>
    <property type="match status" value="1"/>
</dbReference>
<dbReference type="Proteomes" id="UP000321570">
    <property type="component" value="Unassembled WGS sequence"/>
</dbReference>
<dbReference type="PANTHER" id="PTHR22504:SF0">
    <property type="entry name" value="REPRESSOR OF RNA POLYMERASE III TRANSCRIPTION MAF1 HOMOLOG"/>
    <property type="match status" value="1"/>
</dbReference>
<organism evidence="4 5">
    <name type="scientific">Hymenolepis diminuta</name>
    <name type="common">Rat tapeworm</name>
    <dbReference type="NCBI Taxonomy" id="6216"/>
    <lineage>
        <taxon>Eukaryota</taxon>
        <taxon>Metazoa</taxon>
        <taxon>Spiralia</taxon>
        <taxon>Lophotrochozoa</taxon>
        <taxon>Platyhelminthes</taxon>
        <taxon>Cestoda</taxon>
        <taxon>Eucestoda</taxon>
        <taxon>Cyclophyllidea</taxon>
        <taxon>Hymenolepididae</taxon>
        <taxon>Hymenolepis</taxon>
    </lineage>
</organism>
<dbReference type="InterPro" id="IPR038564">
    <property type="entry name" value="Maf1_sf"/>
</dbReference>
<sequence>MKFLDNIELESLALKLSRASRRYAVEVCLESYSCKMVTEEKRNFKELRARLEEEGMQESSLKLGPSLTIRGMESLSGERPDSDKYVMSDYQAELDTNPRAQSRSRNPSLSSVGDHSGSAAKSGPTITAKELFCLQVTLEQAFNSYFLDTSSEDFALEPELMMVKTYIAQFCSVYVDKYEQHSSDLWTNIEQEIHPSRCIIYSYKPDRSREPYDTRYMSQFNYFFFNRSLKRVLFFSMIVRDSPPEDAYDEDEMEDIF</sequence>
<protein>
    <recommendedName>
        <fullName evidence="2">Repressor of RNA polymerase III transcription MAF1 homolog</fullName>
    </recommendedName>
</protein>
<evidence type="ECO:0000313" key="4">
    <source>
        <dbReference type="EMBL" id="VUZ56888.1"/>
    </source>
</evidence>
<proteinExistence type="inferred from homology"/>
<name>A0A564ZDF9_HYMDI</name>
<dbReference type="GO" id="GO:0005634">
    <property type="term" value="C:nucleus"/>
    <property type="evidence" value="ECO:0007669"/>
    <property type="project" value="TreeGrafter"/>
</dbReference>